<evidence type="ECO:0000259" key="2">
    <source>
        <dbReference type="Pfam" id="PF09917"/>
    </source>
</evidence>
<keyword evidence="1" id="KW-0732">Signal</keyword>
<evidence type="ECO:0000313" key="4">
    <source>
        <dbReference type="Proteomes" id="UP000229081"/>
    </source>
</evidence>
<dbReference type="RefSeq" id="WP_100284172.1">
    <property type="nucleotide sequence ID" value="NZ_CP024923.1"/>
</dbReference>
<feature type="domain" description="DUF2147" evidence="2">
    <location>
        <begin position="39"/>
        <end position="151"/>
    </location>
</feature>
<gene>
    <name evidence="3" type="ORF">CVN68_02590</name>
</gene>
<dbReference type="EMBL" id="CP024923">
    <property type="protein sequence ID" value="ATY34385.1"/>
    <property type="molecule type" value="Genomic_DNA"/>
</dbReference>
<dbReference type="AlphaFoldDB" id="A0A2K8MKL0"/>
<dbReference type="InterPro" id="IPR019223">
    <property type="entry name" value="DUF2147"/>
</dbReference>
<dbReference type="KEGG" id="sphc:CVN68_02590"/>
<dbReference type="OrthoDB" id="9811671at2"/>
<protein>
    <submittedName>
        <fullName evidence="3">DUF2147 domain-containing protein</fullName>
    </submittedName>
</protein>
<dbReference type="Proteomes" id="UP000229081">
    <property type="component" value="Chromosome"/>
</dbReference>
<evidence type="ECO:0000256" key="1">
    <source>
        <dbReference type="SAM" id="SignalP"/>
    </source>
</evidence>
<feature type="chain" id="PRO_5014616448" evidence="1">
    <location>
        <begin position="27"/>
        <end position="153"/>
    </location>
</feature>
<sequence>MKKPYGRVWGVFAAAAGLVLAPTAAAAPTGQAGDRALIGRWHTEREGGVVEIHRCGQALCGRVVDGARLRVNPDQRDVRNPDPAQRSRRVLGTRVLNGFAGGPGKWKGGPLYDPETGNRAGSGTLTLVNSDTLKVQGCLAMFLCKTQTWRRAR</sequence>
<proteinExistence type="predicted"/>
<reference evidence="3 4" key="1">
    <citation type="submission" date="2017-11" db="EMBL/GenBank/DDBJ databases">
        <title>Complete genome sequence of Sphingomonas sp. Strain Cra20, a psychrotolerant potential plant growth promoting rhizobacteria.</title>
        <authorList>
            <person name="Luo Y."/>
        </authorList>
    </citation>
    <scope>NUCLEOTIDE SEQUENCE [LARGE SCALE GENOMIC DNA]</scope>
    <source>
        <strain evidence="3 4">Cra20</strain>
    </source>
</reference>
<keyword evidence="4" id="KW-1185">Reference proteome</keyword>
<dbReference type="PANTHER" id="PTHR36919:SF2">
    <property type="entry name" value="BLL6627 PROTEIN"/>
    <property type="match status" value="1"/>
</dbReference>
<evidence type="ECO:0000313" key="3">
    <source>
        <dbReference type="EMBL" id="ATY34385.1"/>
    </source>
</evidence>
<dbReference type="Gene3D" id="2.40.128.520">
    <property type="match status" value="1"/>
</dbReference>
<feature type="signal peptide" evidence="1">
    <location>
        <begin position="1"/>
        <end position="26"/>
    </location>
</feature>
<dbReference type="Pfam" id="PF09917">
    <property type="entry name" value="DUF2147"/>
    <property type="match status" value="1"/>
</dbReference>
<dbReference type="PANTHER" id="PTHR36919">
    <property type="entry name" value="BLR1215 PROTEIN"/>
    <property type="match status" value="1"/>
</dbReference>
<name>A0A2K8MKL0_9SPHN</name>
<organism evidence="3 4">
    <name type="scientific">Sphingomonas psychrotolerans</name>
    <dbReference type="NCBI Taxonomy" id="1327635"/>
    <lineage>
        <taxon>Bacteria</taxon>
        <taxon>Pseudomonadati</taxon>
        <taxon>Pseudomonadota</taxon>
        <taxon>Alphaproteobacteria</taxon>
        <taxon>Sphingomonadales</taxon>
        <taxon>Sphingomonadaceae</taxon>
        <taxon>Sphingomonas</taxon>
    </lineage>
</organism>
<accession>A0A2K8MKL0</accession>